<dbReference type="AlphaFoldDB" id="A0A7W8DIB2"/>
<name>A0A7W8DIB2_9BACT</name>
<feature type="signal peptide" evidence="1">
    <location>
        <begin position="1"/>
        <end position="23"/>
    </location>
</feature>
<sequence length="338" mass="36774">MRHRLLFTLSLVLVLLASPPLRAGGKTQAQMLAGMPREIMDALAGSGRPDKSGLVGTNRREGWIHAALQRGAMLMLSVGAARGDKSAAEEAWRAIDTAFARQKPEGNFESGSFQGRTQSRGDDLSGTAFWLSELCEALLVVRESPLADHFKERIDALLPKIKSAAHWLAAGEAELARGDSKAPNRLFFDAKAFGFAALLTHDESLVPVSKRFIAAGLKMQREDGAFDERGGGDTSYQAVNLLKLQVLAMHLPDLRIDEVVARGMKWELERILPSGEVSTAENTRVRPGGETFLGHEKSVNYGEVVLALLYYSASTGDKEAADAAARAFKFGRELARKR</sequence>
<evidence type="ECO:0000313" key="2">
    <source>
        <dbReference type="EMBL" id="MBB5030843.1"/>
    </source>
</evidence>
<keyword evidence="1" id="KW-0732">Signal</keyword>
<organism evidence="2 3">
    <name type="scientific">Prosthecobacter vanneervenii</name>
    <dbReference type="NCBI Taxonomy" id="48466"/>
    <lineage>
        <taxon>Bacteria</taxon>
        <taxon>Pseudomonadati</taxon>
        <taxon>Verrucomicrobiota</taxon>
        <taxon>Verrucomicrobiia</taxon>
        <taxon>Verrucomicrobiales</taxon>
        <taxon>Verrucomicrobiaceae</taxon>
        <taxon>Prosthecobacter</taxon>
    </lineage>
</organism>
<protein>
    <submittedName>
        <fullName evidence="2">Uncharacterized protein</fullName>
    </submittedName>
</protein>
<dbReference type="EMBL" id="JACHIG010000001">
    <property type="protein sequence ID" value="MBB5030843.1"/>
    <property type="molecule type" value="Genomic_DNA"/>
</dbReference>
<proteinExistence type="predicted"/>
<dbReference type="RefSeq" id="WP_184337796.1">
    <property type="nucleotide sequence ID" value="NZ_JACHIG010000001.1"/>
</dbReference>
<keyword evidence="3" id="KW-1185">Reference proteome</keyword>
<feature type="chain" id="PRO_5031189066" evidence="1">
    <location>
        <begin position="24"/>
        <end position="338"/>
    </location>
</feature>
<dbReference type="Proteomes" id="UP000590740">
    <property type="component" value="Unassembled WGS sequence"/>
</dbReference>
<evidence type="ECO:0000313" key="3">
    <source>
        <dbReference type="Proteomes" id="UP000590740"/>
    </source>
</evidence>
<accession>A0A7W8DIB2</accession>
<reference evidence="2 3" key="1">
    <citation type="submission" date="2020-08" db="EMBL/GenBank/DDBJ databases">
        <title>Genomic Encyclopedia of Type Strains, Phase IV (KMG-IV): sequencing the most valuable type-strain genomes for metagenomic binning, comparative biology and taxonomic classification.</title>
        <authorList>
            <person name="Goeker M."/>
        </authorList>
    </citation>
    <scope>NUCLEOTIDE SEQUENCE [LARGE SCALE GENOMIC DNA]</scope>
    <source>
        <strain evidence="2 3">DSM 12252</strain>
    </source>
</reference>
<comment type="caution">
    <text evidence="2">The sequence shown here is derived from an EMBL/GenBank/DDBJ whole genome shotgun (WGS) entry which is preliminary data.</text>
</comment>
<dbReference type="InterPro" id="IPR008929">
    <property type="entry name" value="Chondroitin_lyas"/>
</dbReference>
<evidence type="ECO:0000256" key="1">
    <source>
        <dbReference type="SAM" id="SignalP"/>
    </source>
</evidence>
<gene>
    <name evidence="2" type="ORF">HNQ65_000397</name>
</gene>
<dbReference type="SUPFAM" id="SSF48230">
    <property type="entry name" value="Chondroitin AC/alginate lyase"/>
    <property type="match status" value="1"/>
</dbReference>